<gene>
    <name evidence="2" type="ORF">X797_008594</name>
</gene>
<feature type="compositionally biased region" description="Low complexity" evidence="1">
    <location>
        <begin position="198"/>
        <end position="209"/>
    </location>
</feature>
<sequence length="362" mass="40542">MALNEQQVLKLAKEKPEEFVAWAEVDIVNQPLKETVMEAVRKVRPHVTTGQVMSLLHDMRSEVYQEKLRELTPPVTILGRPFVEFKMMDKLCRLLGISMWWMTERYCPAQTTEPADIVYSTMYLKAQEATKARLVEKFQRFKLEREARESSQPAAKPVTKPSAPGDLGKSRWAPNTEAAAGPAPKDDSGVASGKSSKDTAATKPAAPSAGGKGKGREMDPSEEALRSAWKSIMGSEAPPSWPAWPGFPHHEFGTFDIPFPPERDWEACYGRPGRDLRLYVSPAVQVDCHVYGEGFRKLVVRLRDQQAATPFNHMELFRSWAGLAAWANQLAKGNQDIPITDFMKNYLRVSVKCAFTMISGED</sequence>
<dbReference type="EMBL" id="JELW01000028">
    <property type="protein sequence ID" value="EXU98204.1"/>
    <property type="molecule type" value="Genomic_DNA"/>
</dbReference>
<dbReference type="HOGENOM" id="CLU_765225_0_0_1"/>
<dbReference type="Proteomes" id="UP000030151">
    <property type="component" value="Unassembled WGS sequence"/>
</dbReference>
<dbReference type="AlphaFoldDB" id="A0A014QW45"/>
<evidence type="ECO:0000313" key="3">
    <source>
        <dbReference type="Proteomes" id="UP000030151"/>
    </source>
</evidence>
<protein>
    <submittedName>
        <fullName evidence="2">Uncharacterized protein</fullName>
    </submittedName>
</protein>
<evidence type="ECO:0000313" key="2">
    <source>
        <dbReference type="EMBL" id="EXU98204.1"/>
    </source>
</evidence>
<organism evidence="2 3">
    <name type="scientific">Metarhizium robertsii</name>
    <dbReference type="NCBI Taxonomy" id="568076"/>
    <lineage>
        <taxon>Eukaryota</taxon>
        <taxon>Fungi</taxon>
        <taxon>Dikarya</taxon>
        <taxon>Ascomycota</taxon>
        <taxon>Pezizomycotina</taxon>
        <taxon>Sordariomycetes</taxon>
        <taxon>Hypocreomycetidae</taxon>
        <taxon>Hypocreales</taxon>
        <taxon>Clavicipitaceae</taxon>
        <taxon>Metarhizium</taxon>
    </lineage>
</organism>
<proteinExistence type="predicted"/>
<feature type="compositionally biased region" description="Basic and acidic residues" evidence="1">
    <location>
        <begin position="214"/>
        <end position="224"/>
    </location>
</feature>
<evidence type="ECO:0000256" key="1">
    <source>
        <dbReference type="SAM" id="MobiDB-lite"/>
    </source>
</evidence>
<dbReference type="OrthoDB" id="4935577at2759"/>
<feature type="region of interest" description="Disordered" evidence="1">
    <location>
        <begin position="145"/>
        <end position="224"/>
    </location>
</feature>
<name>A0A014QW45_9HYPO</name>
<accession>A0A014QW45</accession>
<comment type="caution">
    <text evidence="2">The sequence shown here is derived from an EMBL/GenBank/DDBJ whole genome shotgun (WGS) entry which is preliminary data.</text>
</comment>
<reference evidence="2 3" key="1">
    <citation type="submission" date="2014-02" db="EMBL/GenBank/DDBJ databases">
        <title>The genome sequence of the entomopathogenic fungus Metarhizium robertsii ARSEF 2575.</title>
        <authorList>
            <person name="Giuliano Garisto Donzelli B."/>
            <person name="Roe B.A."/>
            <person name="Macmil S.L."/>
            <person name="Krasnoff S.B."/>
            <person name="Gibson D.M."/>
        </authorList>
    </citation>
    <scope>NUCLEOTIDE SEQUENCE [LARGE SCALE GENOMIC DNA]</scope>
    <source>
        <strain evidence="2 3">ARSEF 2575</strain>
    </source>
</reference>